<dbReference type="GeneID" id="102802467"/>
<feature type="compositionally biased region" description="Basic and acidic residues" evidence="2">
    <location>
        <begin position="513"/>
        <end position="533"/>
    </location>
</feature>
<evidence type="ECO:0000313" key="4">
    <source>
        <dbReference type="RefSeq" id="XP_006825300.1"/>
    </source>
</evidence>
<gene>
    <name evidence="4" type="primary">LOC102802467</name>
</gene>
<accession>A0ABM0MZ59</accession>
<evidence type="ECO:0000313" key="3">
    <source>
        <dbReference type="Proteomes" id="UP000694865"/>
    </source>
</evidence>
<evidence type="ECO:0000256" key="1">
    <source>
        <dbReference type="SAM" id="Coils"/>
    </source>
</evidence>
<feature type="region of interest" description="Disordered" evidence="2">
    <location>
        <begin position="500"/>
        <end position="597"/>
    </location>
</feature>
<dbReference type="PANTHER" id="PTHR23052:SF1">
    <property type="entry name" value="AXONEMAL DYNEIN LIGHT CHAIN DOMAIN-CONTAINING PROTEIN 1"/>
    <property type="match status" value="1"/>
</dbReference>
<reference evidence="4" key="1">
    <citation type="submission" date="2025-08" db="UniProtKB">
        <authorList>
            <consortium name="RefSeq"/>
        </authorList>
    </citation>
    <scope>IDENTIFICATION</scope>
    <source>
        <tissue evidence="4">Testes</tissue>
    </source>
</reference>
<evidence type="ECO:0000256" key="2">
    <source>
        <dbReference type="SAM" id="MobiDB-lite"/>
    </source>
</evidence>
<protein>
    <submittedName>
        <fullName evidence="4">Axonemal dynein light chain domain-containing protein 1-like</fullName>
    </submittedName>
</protein>
<feature type="coiled-coil region" evidence="1">
    <location>
        <begin position="19"/>
        <end position="67"/>
    </location>
</feature>
<feature type="compositionally biased region" description="Basic residues" evidence="2">
    <location>
        <begin position="574"/>
        <end position="585"/>
    </location>
</feature>
<dbReference type="InterPro" id="IPR052845">
    <property type="entry name" value="Axonemal_dynein_LC_domain"/>
</dbReference>
<name>A0ABM0MZ59_SACKO</name>
<feature type="compositionally biased region" description="Polar residues" evidence="2">
    <location>
        <begin position="553"/>
        <end position="573"/>
    </location>
</feature>
<dbReference type="PANTHER" id="PTHR23052">
    <property type="entry name" value="AXONEMAL DYNEIN LIGHT CHAIN DOMAIN-CONTAINING PROTEIN 1"/>
    <property type="match status" value="1"/>
</dbReference>
<sequence>MGQPWSELSDVKEHDQLVTNQAQQAQENLKAALAESEKNAGLLTEYHELYELQRKRLETQVSSLTEERELWSHAAYSLALKVTDANSLASAKRLHMSEKGWSKLATHFTIVLGDKDTEQLSTLQGYVDKFRELIGDFHQQLLKSDEKSRVRLSQIKKGIQKWIEEFQREIIFPKELSQTHTPDTFSTSFRHSSMSGRPPDYSVMPPDRETIGKLFQDMRFWEETINKEVEKFGGDVLLSFEESMYHINKQMEGWTETALKVFSRHLSDDGTEFPAHEKMLVMNKLVENFMELFKVRVNGENGVAKGFITLANAMEPWDSRLNQIVNGGSLPPESEWGRLYDLFDDWIITVDDTFTLVGSTQKEEDRNANKEHKPITIEHIFRNTQTWLTTTINGVDNEDAKLVEQVRVLHAEIVHWMIQVLLRLAPDKADTPIEAIESSMAATSTTNDIKEKAESLFERLTNFSNYIIGETEERAQNAEEKVSELEDELKTALERLRAIDGKSVTPTIPENRTPSEDAKEAEVVKGKGKDKGKPPSTPTQMTVPEPSGAAKRPTSSTSVKSTGTPPRSPSQASHRSRQAHAHQRFPRNQNNFLTRIS</sequence>
<proteinExistence type="predicted"/>
<keyword evidence="3" id="KW-1185">Reference proteome</keyword>
<feature type="compositionally biased region" description="Polar residues" evidence="2">
    <location>
        <begin position="586"/>
        <end position="597"/>
    </location>
</feature>
<organism evidence="3 4">
    <name type="scientific">Saccoglossus kowalevskii</name>
    <name type="common">Acorn worm</name>
    <dbReference type="NCBI Taxonomy" id="10224"/>
    <lineage>
        <taxon>Eukaryota</taxon>
        <taxon>Metazoa</taxon>
        <taxon>Hemichordata</taxon>
        <taxon>Enteropneusta</taxon>
        <taxon>Harrimaniidae</taxon>
        <taxon>Saccoglossus</taxon>
    </lineage>
</organism>
<keyword evidence="1" id="KW-0175">Coiled coil</keyword>
<dbReference type="RefSeq" id="XP_006825300.1">
    <property type="nucleotide sequence ID" value="XM_006825237.1"/>
</dbReference>
<dbReference type="Proteomes" id="UP000694865">
    <property type="component" value="Unplaced"/>
</dbReference>